<accession>A0AAW0F5I4</accession>
<reference evidence="1 2" key="1">
    <citation type="journal article" date="2021" name="MBio">
        <title>A New Model Trypanosomatid, Novymonas esmeraldas: Genomic Perception of Its 'Candidatus Pandoraea novymonadis' Endosymbiont.</title>
        <authorList>
            <person name="Zakharova A."/>
            <person name="Saura A."/>
            <person name="Butenko A."/>
            <person name="Podesvova L."/>
            <person name="Warmusova S."/>
            <person name="Kostygov A.Y."/>
            <person name="Nenarokova A."/>
            <person name="Lukes J."/>
            <person name="Opperdoes F.R."/>
            <person name="Yurchenko V."/>
        </authorList>
    </citation>
    <scope>NUCLEOTIDE SEQUENCE [LARGE SCALE GENOMIC DNA]</scope>
    <source>
        <strain evidence="1 2">E262AT.01</strain>
    </source>
</reference>
<keyword evidence="2" id="KW-1185">Reference proteome</keyword>
<protein>
    <submittedName>
        <fullName evidence="1">Uncharacterized protein</fullName>
    </submittedName>
</protein>
<evidence type="ECO:0000313" key="2">
    <source>
        <dbReference type="Proteomes" id="UP001430356"/>
    </source>
</evidence>
<dbReference type="AlphaFoldDB" id="A0AAW0F5I4"/>
<name>A0AAW0F5I4_9TRYP</name>
<evidence type="ECO:0000313" key="1">
    <source>
        <dbReference type="EMBL" id="KAK7201007.1"/>
    </source>
</evidence>
<dbReference type="EMBL" id="JAECZO010000010">
    <property type="protein sequence ID" value="KAK7201007.1"/>
    <property type="molecule type" value="Genomic_DNA"/>
</dbReference>
<organism evidence="1 2">
    <name type="scientific">Novymonas esmeraldas</name>
    <dbReference type="NCBI Taxonomy" id="1808958"/>
    <lineage>
        <taxon>Eukaryota</taxon>
        <taxon>Discoba</taxon>
        <taxon>Euglenozoa</taxon>
        <taxon>Kinetoplastea</taxon>
        <taxon>Metakinetoplastina</taxon>
        <taxon>Trypanosomatida</taxon>
        <taxon>Trypanosomatidae</taxon>
        <taxon>Novymonas</taxon>
    </lineage>
</organism>
<sequence>MPVSEHFFEALFGFPETDYVTTRDRLVNQCVFEVVRAAAAAPLGGRLRVVKERALFHHPHIAGGRLVSSGWHSTPSVAELRAETATAVRTFEQRHPGLLATAVATSAGVTAPSAMSPVSCAHVTGEASELHRRHPHGLFQAASQFNLLEFISPDVTPEHGVRHYVHDHTQGPACALACMGGTAYRNYLLHPDMVDISTTAYDADDVATTSRGQRSDHQVNVLEDVTEYLTCARGGVPALPRTHFFSIRNGYFFRGQGVGSLPDRLRCIAEAEGSSTQAVAEALLSRLRIGVVEDATVTLPLHDRSAAAAEVATHDVTQTFNSALSLPVKAVCTPREWDGITSLSTILLSGTYEATLLVGVQHTLRHLERQATAARTSPPSLPPIFLTKVGGGVFNNEEVWIASGIASAAQRVAALGVPLDVRLVHFGRVEPFYTAYFPSWPVLS</sequence>
<gene>
    <name evidence="1" type="ORF">NESM_000160100</name>
</gene>
<comment type="caution">
    <text evidence="1">The sequence shown here is derived from an EMBL/GenBank/DDBJ whole genome shotgun (WGS) entry which is preliminary data.</text>
</comment>
<proteinExistence type="predicted"/>
<dbReference type="PANTHER" id="PTHR35609">
    <property type="entry name" value="MACRO DOMAIN-CONTAINING PROTEIN"/>
    <property type="match status" value="1"/>
</dbReference>
<dbReference type="Proteomes" id="UP001430356">
    <property type="component" value="Unassembled WGS sequence"/>
</dbReference>
<dbReference type="PANTHER" id="PTHR35609:SF1">
    <property type="entry name" value="MACRO DOMAIN-CONTAINING PROTEIN"/>
    <property type="match status" value="1"/>
</dbReference>